<protein>
    <submittedName>
        <fullName evidence="1">Uncharacterized protein</fullName>
    </submittedName>
</protein>
<proteinExistence type="predicted"/>
<dbReference type="AlphaFoldDB" id="A0AAD3T5A2"/>
<dbReference type="EMBL" id="BSYO01000026">
    <property type="protein sequence ID" value="GMH23305.1"/>
    <property type="molecule type" value="Genomic_DNA"/>
</dbReference>
<dbReference type="Proteomes" id="UP001279734">
    <property type="component" value="Unassembled WGS sequence"/>
</dbReference>
<dbReference type="PANTHER" id="PTHR33527:SF14">
    <property type="entry name" value="OS07G0274300 PROTEIN"/>
    <property type="match status" value="1"/>
</dbReference>
<accession>A0AAD3T5A2</accession>
<keyword evidence="2" id="KW-1185">Reference proteome</keyword>
<organism evidence="1 2">
    <name type="scientific">Nepenthes gracilis</name>
    <name type="common">Slender pitcher plant</name>
    <dbReference type="NCBI Taxonomy" id="150966"/>
    <lineage>
        <taxon>Eukaryota</taxon>
        <taxon>Viridiplantae</taxon>
        <taxon>Streptophyta</taxon>
        <taxon>Embryophyta</taxon>
        <taxon>Tracheophyta</taxon>
        <taxon>Spermatophyta</taxon>
        <taxon>Magnoliopsida</taxon>
        <taxon>eudicotyledons</taxon>
        <taxon>Gunneridae</taxon>
        <taxon>Pentapetalae</taxon>
        <taxon>Caryophyllales</taxon>
        <taxon>Nepenthaceae</taxon>
        <taxon>Nepenthes</taxon>
    </lineage>
</organism>
<evidence type="ECO:0000313" key="2">
    <source>
        <dbReference type="Proteomes" id="UP001279734"/>
    </source>
</evidence>
<gene>
    <name evidence="1" type="ORF">Nepgr_025148</name>
</gene>
<sequence length="280" mass="31947">MNTIMSDEELNLFHHIDRALYTILVFNLFRDPIESMYVLSLFLWLERQACCFDLINNILPLPLTVVNMLADEAVVCLNLITKAPFDASSSNIDILMIRAFSRRDISLSYFHDNKDDAFEKMAKYVANIYIRVLKDLMERAIERNNNLLIPADVAEIPRPFDMGREAVVKVHPDDRTMFVTFSKGYPVSKEEVIEFFTTIYGECIESVQMQDVQANEQPLFARIVVNSASKVELILQGAEKMKFTINGKHVWVRKFVPKRPRSPPALGHPLATGPGSLPPP</sequence>
<comment type="caution">
    <text evidence="1">The sequence shown here is derived from an EMBL/GenBank/DDBJ whole genome shotgun (WGS) entry which is preliminary data.</text>
</comment>
<name>A0AAD3T5A2_NEPGR</name>
<dbReference type="PANTHER" id="PTHR33527">
    <property type="entry name" value="OS07G0274300 PROTEIN"/>
    <property type="match status" value="1"/>
</dbReference>
<reference evidence="1" key="1">
    <citation type="submission" date="2023-05" db="EMBL/GenBank/DDBJ databases">
        <title>Nepenthes gracilis genome sequencing.</title>
        <authorList>
            <person name="Fukushima K."/>
        </authorList>
    </citation>
    <scope>NUCLEOTIDE SEQUENCE</scope>
    <source>
        <strain evidence="1">SING2019-196</strain>
    </source>
</reference>
<evidence type="ECO:0000313" key="1">
    <source>
        <dbReference type="EMBL" id="GMH23305.1"/>
    </source>
</evidence>